<gene>
    <name evidence="4" type="ORF">EYF70_13190</name>
    <name evidence="3" type="ORF">GCM10007387_23230</name>
</gene>
<dbReference type="PROSITE" id="PS51257">
    <property type="entry name" value="PROKAR_LIPOPROTEIN"/>
    <property type="match status" value="1"/>
</dbReference>
<evidence type="ECO:0000313" key="4">
    <source>
        <dbReference type="EMBL" id="QBI01696.1"/>
    </source>
</evidence>
<proteinExistence type="predicted"/>
<dbReference type="PANTHER" id="PTHR34512:SF30">
    <property type="entry name" value="OUTER MEMBRANE PROTEIN ASSEMBLY FACTOR BAMB"/>
    <property type="match status" value="1"/>
</dbReference>
<dbReference type="EMBL" id="CP036401">
    <property type="protein sequence ID" value="QBI01696.1"/>
    <property type="molecule type" value="Genomic_DNA"/>
</dbReference>
<accession>A0A411WYC2</accession>
<dbReference type="SMART" id="SM00564">
    <property type="entry name" value="PQQ"/>
    <property type="match status" value="4"/>
</dbReference>
<dbReference type="InterPro" id="IPR011047">
    <property type="entry name" value="Quinoprotein_ADH-like_sf"/>
</dbReference>
<name>A0A411WYC2_9BURK</name>
<protein>
    <recommendedName>
        <fullName evidence="2">Pyrrolo-quinoline quinone repeat domain-containing protein</fullName>
    </recommendedName>
</protein>
<dbReference type="Proteomes" id="UP000292307">
    <property type="component" value="Chromosome"/>
</dbReference>
<dbReference type="EMBL" id="BMWV01000004">
    <property type="protein sequence ID" value="GGY40381.1"/>
    <property type="molecule type" value="Genomic_DNA"/>
</dbReference>
<evidence type="ECO:0000313" key="6">
    <source>
        <dbReference type="Proteomes" id="UP000628442"/>
    </source>
</evidence>
<evidence type="ECO:0000313" key="3">
    <source>
        <dbReference type="EMBL" id="GGY40381.1"/>
    </source>
</evidence>
<reference evidence="4 5" key="2">
    <citation type="submission" date="2019-02" db="EMBL/GenBank/DDBJ databases">
        <title>Draft Genome Sequences of Six Type Strains of the Genus Massilia.</title>
        <authorList>
            <person name="Miess H."/>
            <person name="Frediansyhah A."/>
            <person name="Gross H."/>
        </authorList>
    </citation>
    <scope>NUCLEOTIDE SEQUENCE [LARGE SCALE GENOMIC DNA]</scope>
    <source>
        <strain evidence="4 5">DSM 17472</strain>
    </source>
</reference>
<organism evidence="3 6">
    <name type="scientific">Pseudoduganella albidiflava</name>
    <dbReference type="NCBI Taxonomy" id="321983"/>
    <lineage>
        <taxon>Bacteria</taxon>
        <taxon>Pseudomonadati</taxon>
        <taxon>Pseudomonadota</taxon>
        <taxon>Betaproteobacteria</taxon>
        <taxon>Burkholderiales</taxon>
        <taxon>Oxalobacteraceae</taxon>
        <taxon>Telluria group</taxon>
        <taxon>Pseudoduganella</taxon>
    </lineage>
</organism>
<feature type="region of interest" description="Disordered" evidence="1">
    <location>
        <begin position="24"/>
        <end position="46"/>
    </location>
</feature>
<keyword evidence="5" id="KW-1185">Reference proteome</keyword>
<reference evidence="3" key="1">
    <citation type="journal article" date="2014" name="Int. J. Syst. Evol. Microbiol.">
        <title>Complete genome sequence of Corynebacterium casei LMG S-19264T (=DSM 44701T), isolated from a smear-ripened cheese.</title>
        <authorList>
            <consortium name="US DOE Joint Genome Institute (JGI-PGF)"/>
            <person name="Walter F."/>
            <person name="Albersmeier A."/>
            <person name="Kalinowski J."/>
            <person name="Ruckert C."/>
        </authorList>
    </citation>
    <scope>NUCLEOTIDE SEQUENCE</scope>
    <source>
        <strain evidence="3">KCTC 12343</strain>
    </source>
</reference>
<dbReference type="InterPro" id="IPR015943">
    <property type="entry name" value="WD40/YVTN_repeat-like_dom_sf"/>
</dbReference>
<dbReference type="RefSeq" id="WP_131145816.1">
    <property type="nucleotide sequence ID" value="NZ_BMWV01000004.1"/>
</dbReference>
<feature type="domain" description="Pyrrolo-quinoline quinone repeat" evidence="2">
    <location>
        <begin position="232"/>
        <end position="498"/>
    </location>
</feature>
<dbReference type="OrthoDB" id="5525942at2"/>
<reference evidence="3" key="3">
    <citation type="submission" date="2022-12" db="EMBL/GenBank/DDBJ databases">
        <authorList>
            <person name="Sun Q."/>
            <person name="Kim S."/>
        </authorList>
    </citation>
    <scope>NUCLEOTIDE SEQUENCE</scope>
    <source>
        <strain evidence="3">KCTC 12343</strain>
    </source>
</reference>
<dbReference type="AlphaFoldDB" id="A0A411WYC2"/>
<dbReference type="InterPro" id="IPR002372">
    <property type="entry name" value="PQQ_rpt_dom"/>
</dbReference>
<dbReference type="PANTHER" id="PTHR34512">
    <property type="entry name" value="CELL SURFACE PROTEIN"/>
    <property type="match status" value="1"/>
</dbReference>
<dbReference type="Pfam" id="PF13360">
    <property type="entry name" value="PQQ_2"/>
    <property type="match status" value="1"/>
</dbReference>
<evidence type="ECO:0000256" key="1">
    <source>
        <dbReference type="SAM" id="MobiDB-lite"/>
    </source>
</evidence>
<dbReference type="Proteomes" id="UP000628442">
    <property type="component" value="Unassembled WGS sequence"/>
</dbReference>
<sequence length="527" mass="55797">MNTFSRFVGGTTCALALAACGGGGGGGGTSTTPTTPTTPPVVKPDQSWLTLTPSSVDVTTFVGEAATVSITAKSSKTFAKPVNIGIIDATGVFSTDVKITTLSDLEYRADLQTSTVLPVGVRTATLELRLCEDDPKVCKSPLSGSPWLIPVKVDVQPDTNPTPLSYLPNVANWGTYQGNASHTGYVPATFDASKFTRRWVLPVSNTSGENVPVTHDNGRTFAVFSGRFAASSILVAVSEDTGKELWRMDFGAVHRVNPPAAAHGKVYLATSGHGDTFFWVFDQETGKLLSKTSMDSQWERYLAPTVYGDAVYTNSGYYGGMTKFSTTTFEKAWFAGLPQYDGWTPAVDASHAYTYVNGTLYALATADGSTAFTIADPDNQWSGYDGTTLALSGSGMAYAVNGGRLLGFDLAGRKIAWKANGTAVGMPAFAKDVVYVLNARGTVVEAHAAATGALQWTSESLGTGPYTQLVVTDNLVFVGSAERTVAIDLATQRKVWEYPFGGDLSISNRGVLYIAGQKGKVVAINLR</sequence>
<dbReference type="SUPFAM" id="SSF50998">
    <property type="entry name" value="Quinoprotein alcohol dehydrogenase-like"/>
    <property type="match status" value="1"/>
</dbReference>
<dbReference type="Gene3D" id="2.130.10.10">
    <property type="entry name" value="YVTN repeat-like/Quinoprotein amine dehydrogenase"/>
    <property type="match status" value="2"/>
</dbReference>
<evidence type="ECO:0000313" key="5">
    <source>
        <dbReference type="Proteomes" id="UP000292307"/>
    </source>
</evidence>
<evidence type="ECO:0000259" key="2">
    <source>
        <dbReference type="Pfam" id="PF13360"/>
    </source>
</evidence>
<dbReference type="InterPro" id="IPR018391">
    <property type="entry name" value="PQQ_b-propeller_rpt"/>
</dbReference>